<dbReference type="InterPro" id="IPR052471">
    <property type="entry name" value="PBI_I9"/>
</dbReference>
<dbReference type="GO" id="GO:0004866">
    <property type="term" value="F:endopeptidase inhibitor activity"/>
    <property type="evidence" value="ECO:0007669"/>
    <property type="project" value="UniProtKB-ARBA"/>
</dbReference>
<dbReference type="Pfam" id="PF05922">
    <property type="entry name" value="Inhibitor_I9"/>
    <property type="match status" value="1"/>
</dbReference>
<sequence length="95" mass="10461">MSAQPATVSNNAPSQPKEQSNEEQGRFMVVFKPDTPDEVVKQSIADVEKQGGTIHHEFSSLMKGYSATLPTGFFAQLQGHEHVNFIEPDQTVTTQ</sequence>
<keyword evidence="5" id="KW-1185">Reference proteome</keyword>
<dbReference type="Proteomes" id="UP000268162">
    <property type="component" value="Unassembled WGS sequence"/>
</dbReference>
<dbReference type="SUPFAM" id="SSF54897">
    <property type="entry name" value="Protease propeptides/inhibitors"/>
    <property type="match status" value="1"/>
</dbReference>
<feature type="compositionally biased region" description="Polar residues" evidence="2">
    <location>
        <begin position="1"/>
        <end position="18"/>
    </location>
</feature>
<dbReference type="InterPro" id="IPR037045">
    <property type="entry name" value="S8pro/Inhibitor_I9_sf"/>
</dbReference>
<comment type="similarity">
    <text evidence="1">Belongs to the protease inhibitor I9 family.</text>
</comment>
<evidence type="ECO:0000256" key="1">
    <source>
        <dbReference type="ARBA" id="ARBA00038069"/>
    </source>
</evidence>
<evidence type="ECO:0000313" key="5">
    <source>
        <dbReference type="Proteomes" id="UP000268162"/>
    </source>
</evidence>
<evidence type="ECO:0000256" key="2">
    <source>
        <dbReference type="SAM" id="MobiDB-lite"/>
    </source>
</evidence>
<dbReference type="EMBL" id="ML003813">
    <property type="protein sequence ID" value="RKP33493.1"/>
    <property type="molecule type" value="Genomic_DNA"/>
</dbReference>
<dbReference type="OrthoDB" id="5518345at2759"/>
<evidence type="ECO:0000259" key="3">
    <source>
        <dbReference type="Pfam" id="PF05922"/>
    </source>
</evidence>
<dbReference type="AlphaFoldDB" id="A0A4P9ZK85"/>
<feature type="region of interest" description="Disordered" evidence="2">
    <location>
        <begin position="1"/>
        <end position="26"/>
    </location>
</feature>
<dbReference type="GO" id="GO:0042144">
    <property type="term" value="P:vacuole fusion, non-autophagic"/>
    <property type="evidence" value="ECO:0007669"/>
    <property type="project" value="TreeGrafter"/>
</dbReference>
<accession>A0A4P9ZK85</accession>
<evidence type="ECO:0000313" key="4">
    <source>
        <dbReference type="EMBL" id="RKP33493.1"/>
    </source>
</evidence>
<proteinExistence type="inferred from homology"/>
<organism evidence="4 5">
    <name type="scientific">Dimargaris cristalligena</name>
    <dbReference type="NCBI Taxonomy" id="215637"/>
    <lineage>
        <taxon>Eukaryota</taxon>
        <taxon>Fungi</taxon>
        <taxon>Fungi incertae sedis</taxon>
        <taxon>Zoopagomycota</taxon>
        <taxon>Kickxellomycotina</taxon>
        <taxon>Dimargaritomycetes</taxon>
        <taxon>Dimargaritales</taxon>
        <taxon>Dimargaritaceae</taxon>
        <taxon>Dimargaris</taxon>
    </lineage>
</organism>
<dbReference type="PANTHER" id="PTHR28288:SF2">
    <property type="entry name" value="PROTEASE B INHIBITOR 2"/>
    <property type="match status" value="1"/>
</dbReference>
<name>A0A4P9ZK85_9FUNG</name>
<feature type="domain" description="Inhibitor I9" evidence="3">
    <location>
        <begin position="43"/>
        <end position="94"/>
    </location>
</feature>
<dbReference type="PANTHER" id="PTHR28288">
    <property type="entry name" value="PROTEASE B INHIBITOR 2"/>
    <property type="match status" value="1"/>
</dbReference>
<protein>
    <recommendedName>
        <fullName evidence="3">Inhibitor I9 domain-containing protein</fullName>
    </recommendedName>
</protein>
<gene>
    <name evidence="4" type="ORF">BJ085DRAFT_38980</name>
</gene>
<dbReference type="InterPro" id="IPR010259">
    <property type="entry name" value="S8pro/Inhibitor_I9"/>
</dbReference>
<dbReference type="FunFam" id="3.30.70.80:FF:000005">
    <property type="entry name" value="Proteinase inhibitor I2B"/>
    <property type="match status" value="1"/>
</dbReference>
<dbReference type="Gene3D" id="3.30.70.80">
    <property type="entry name" value="Peptidase S8 propeptide/proteinase inhibitor I9"/>
    <property type="match status" value="1"/>
</dbReference>
<reference evidence="5" key="1">
    <citation type="journal article" date="2018" name="Nat. Microbiol.">
        <title>Leveraging single-cell genomics to expand the fungal tree of life.</title>
        <authorList>
            <person name="Ahrendt S.R."/>
            <person name="Quandt C.A."/>
            <person name="Ciobanu D."/>
            <person name="Clum A."/>
            <person name="Salamov A."/>
            <person name="Andreopoulos B."/>
            <person name="Cheng J.F."/>
            <person name="Woyke T."/>
            <person name="Pelin A."/>
            <person name="Henrissat B."/>
            <person name="Reynolds N.K."/>
            <person name="Benny G.L."/>
            <person name="Smith M.E."/>
            <person name="James T.Y."/>
            <person name="Grigoriev I.V."/>
        </authorList>
    </citation>
    <scope>NUCLEOTIDE SEQUENCE [LARGE SCALE GENOMIC DNA]</scope>
    <source>
        <strain evidence="5">RSA 468</strain>
    </source>
</reference>